<dbReference type="EMBL" id="JACYFC010000001">
    <property type="protein sequence ID" value="MBD5769827.1"/>
    <property type="molecule type" value="Genomic_DNA"/>
</dbReference>
<protein>
    <submittedName>
        <fullName evidence="1">Uncharacterized protein</fullName>
    </submittedName>
</protein>
<comment type="caution">
    <text evidence="1">The sequence shown here is derived from an EMBL/GenBank/DDBJ whole genome shotgun (WGS) entry which is preliminary data.</text>
</comment>
<keyword evidence="2" id="KW-1185">Reference proteome</keyword>
<proteinExistence type="predicted"/>
<evidence type="ECO:0000313" key="1">
    <source>
        <dbReference type="EMBL" id="MBD5769827.1"/>
    </source>
</evidence>
<reference evidence="1 2" key="1">
    <citation type="submission" date="2020-09" db="EMBL/GenBank/DDBJ databases">
        <title>Marinomonas sp. nov., isolated from the cysticercosis algae of Qingdao, China.</title>
        <authorList>
            <person name="Sun X."/>
        </authorList>
    </citation>
    <scope>NUCLEOTIDE SEQUENCE [LARGE SCALE GENOMIC DNA]</scope>
    <source>
        <strain evidence="1 2">SM2066</strain>
    </source>
</reference>
<accession>A0ABR8NUT9</accession>
<name>A0ABR8NUT9_9GAMM</name>
<evidence type="ECO:0000313" key="2">
    <source>
        <dbReference type="Proteomes" id="UP000604161"/>
    </source>
</evidence>
<sequence>MERPNKEFISLSLCVSEVEFALHEYTYAPQLGLDRLQITLLSFQENAQLESLPKAFHLKLILLLDTVNRLLISGAPYLSHYHVAFLSATDALFQVAIGSQFGKDRIKQLSPLLSIDRPCWTALSLVEEKFTPIYSKYEARFQSTNVKAHSITVDSYLKSLSAVGRVSFCLDSIKFSCLEGRFSLVSVQSLSWLKARFPALSWRVELEGDDESLRRLCELSFLPIFQHDSMGANSRHDLLELLENKSSRLFYIRFGALFGSDSVILRECDRLVPRLGDARFIDIKSKYKDEVCMSPSCFPIRHGGFFYAGLMSQQEKRSKIIYVERLGQDFLSSFLYEIQATNSYFVFDQKECLGCYSVFASKIVTVNDEFWFKSNECVDAKVPPSMIEPFLDEGVFPADEILELLVVEQAGEYFALPYLSIRELEGVCSVMPSPRPWVKNIWLNRLNEPLMEPWLISCSRLPEICLPAETAQLIRTPKSGYYSGKVGGAIFWIEASLVLEVAPYKTPIFVVGNNCVKPFVIHEGRSFDRVFSEGNVSTLKRNASEQYAFSAILEWSGESLVLSFDSCEWHASLPENTDSILMPSEVVDLGNEIRHLPFLQTRIVIDKTNFLSFVDDSQSSAFFFKGDD</sequence>
<dbReference type="Proteomes" id="UP000604161">
    <property type="component" value="Unassembled WGS sequence"/>
</dbReference>
<gene>
    <name evidence="1" type="ORF">IF202_02080</name>
</gene>
<dbReference type="RefSeq" id="WP_191593209.1">
    <property type="nucleotide sequence ID" value="NZ_JACYFC010000001.1"/>
</dbReference>
<organism evidence="1 2">
    <name type="scientific">Marinomonas colpomeniae</name>
    <dbReference type="NCBI Taxonomy" id="2774408"/>
    <lineage>
        <taxon>Bacteria</taxon>
        <taxon>Pseudomonadati</taxon>
        <taxon>Pseudomonadota</taxon>
        <taxon>Gammaproteobacteria</taxon>
        <taxon>Oceanospirillales</taxon>
        <taxon>Oceanospirillaceae</taxon>
        <taxon>Marinomonas</taxon>
    </lineage>
</organism>